<dbReference type="EMBL" id="KI913961">
    <property type="protein sequence ID" value="ETW02476.1"/>
    <property type="molecule type" value="Genomic_DNA"/>
</dbReference>
<sequence length="129" mass="13672">MTKVSAMAPMPTKIHTQNGVPDDGLEMGVGSESHPHDAALIGITQRAAGGQQHACLTPPLSHGPQYLPGRPLNASPHWEGSLAQRWHADVPGNGVMAGVVCADTESEHRVKHRAATNSMMRRYSPIPSG</sequence>
<dbReference type="AlphaFoldDB" id="A0A024U7S8"/>
<evidence type="ECO:0000313" key="2">
    <source>
        <dbReference type="EMBL" id="ETW02476.1"/>
    </source>
</evidence>
<dbReference type="GeneID" id="20083027"/>
<reference evidence="2" key="1">
    <citation type="submission" date="2013-12" db="EMBL/GenBank/DDBJ databases">
        <title>The Genome Sequence of Aphanomyces invadans NJM9701.</title>
        <authorList>
            <consortium name="The Broad Institute Genomics Platform"/>
            <person name="Russ C."/>
            <person name="Tyler B."/>
            <person name="van West P."/>
            <person name="Dieguez-Uribeondo J."/>
            <person name="Young S.K."/>
            <person name="Zeng Q."/>
            <person name="Gargeya S."/>
            <person name="Fitzgerald M."/>
            <person name="Abouelleil A."/>
            <person name="Alvarado L."/>
            <person name="Chapman S.B."/>
            <person name="Gainer-Dewar J."/>
            <person name="Goldberg J."/>
            <person name="Griggs A."/>
            <person name="Gujja S."/>
            <person name="Hansen M."/>
            <person name="Howarth C."/>
            <person name="Imamovic A."/>
            <person name="Ireland A."/>
            <person name="Larimer J."/>
            <person name="McCowan C."/>
            <person name="Murphy C."/>
            <person name="Pearson M."/>
            <person name="Poon T.W."/>
            <person name="Priest M."/>
            <person name="Roberts A."/>
            <person name="Saif S."/>
            <person name="Shea T."/>
            <person name="Sykes S."/>
            <person name="Wortman J."/>
            <person name="Nusbaum C."/>
            <person name="Birren B."/>
        </authorList>
    </citation>
    <scope>NUCLEOTIDE SEQUENCE [LARGE SCALE GENOMIC DNA]</scope>
    <source>
        <strain evidence="2">NJM9701</strain>
    </source>
</reference>
<proteinExistence type="predicted"/>
<gene>
    <name evidence="2" type="ORF">H310_05977</name>
</gene>
<organism evidence="2">
    <name type="scientific">Aphanomyces invadans</name>
    <dbReference type="NCBI Taxonomy" id="157072"/>
    <lineage>
        <taxon>Eukaryota</taxon>
        <taxon>Sar</taxon>
        <taxon>Stramenopiles</taxon>
        <taxon>Oomycota</taxon>
        <taxon>Saprolegniomycetes</taxon>
        <taxon>Saprolegniales</taxon>
        <taxon>Verrucalvaceae</taxon>
        <taxon>Aphanomyces</taxon>
    </lineage>
</organism>
<dbReference type="RefSeq" id="XP_008869081.1">
    <property type="nucleotide sequence ID" value="XM_008870859.1"/>
</dbReference>
<feature type="region of interest" description="Disordered" evidence="1">
    <location>
        <begin position="1"/>
        <end position="34"/>
    </location>
</feature>
<accession>A0A024U7S8</accession>
<dbReference type="VEuPathDB" id="FungiDB:H310_05977"/>
<name>A0A024U7S8_9STRA</name>
<evidence type="ECO:0000256" key="1">
    <source>
        <dbReference type="SAM" id="MobiDB-lite"/>
    </source>
</evidence>
<protein>
    <submittedName>
        <fullName evidence="2">Uncharacterized protein</fullName>
    </submittedName>
</protein>